<feature type="transmembrane region" description="Helical" evidence="11">
    <location>
        <begin position="284"/>
        <end position="301"/>
    </location>
</feature>
<dbReference type="PANTHER" id="PTHR43448:SF2">
    <property type="entry name" value="PROTOHEME IX FARNESYLTRANSFERASE, MITOCHONDRIAL"/>
    <property type="match status" value="1"/>
</dbReference>
<comment type="subcellular location">
    <subcellularLocation>
        <location evidence="2 11">Cell membrane</location>
        <topology evidence="2 11">Multi-pass membrane protein</topology>
    </subcellularLocation>
</comment>
<keyword evidence="11" id="KW-1003">Cell membrane</keyword>
<gene>
    <name evidence="11" type="primary">ctaB</name>
    <name evidence="12" type="ORF">BEU04_04120</name>
</gene>
<dbReference type="PROSITE" id="PS00943">
    <property type="entry name" value="UBIA"/>
    <property type="match status" value="1"/>
</dbReference>
<keyword evidence="7 11" id="KW-1133">Transmembrane helix</keyword>
<reference evidence="12 13" key="1">
    <citation type="submission" date="2016-08" db="EMBL/GenBank/DDBJ databases">
        <title>New Insights into Marine Group III Euryarchaeota, from dark to light.</title>
        <authorList>
            <person name="Haro-Moreno J.M."/>
            <person name="Rodriguez-Valera F."/>
            <person name="Lopez-Garcia P."/>
            <person name="Moreira D."/>
            <person name="Martin-Cuadrado A.B."/>
        </authorList>
    </citation>
    <scope>NUCLEOTIDE SEQUENCE [LARGE SCALE GENOMIC DNA]</scope>
    <source>
        <strain evidence="12">CG-Bathy1</strain>
    </source>
</reference>
<dbReference type="GO" id="GO:0008495">
    <property type="term" value="F:protoheme IX farnesyltransferase activity"/>
    <property type="evidence" value="ECO:0007669"/>
    <property type="project" value="UniProtKB-UniRule"/>
</dbReference>
<comment type="similarity">
    <text evidence="4">In the C-terminal section; belongs to the UbiA prenyltransferase family. Protoheme IX farnesyltransferase subfamily.</text>
</comment>
<dbReference type="GO" id="GO:0005886">
    <property type="term" value="C:plasma membrane"/>
    <property type="evidence" value="ECO:0007669"/>
    <property type="project" value="UniProtKB-SubCell"/>
</dbReference>
<comment type="catalytic activity">
    <reaction evidence="10 11">
        <text>heme b + (2E,6E)-farnesyl diphosphate + H2O = Fe(II)-heme o + diphosphate</text>
        <dbReference type="Rhea" id="RHEA:28070"/>
        <dbReference type="ChEBI" id="CHEBI:15377"/>
        <dbReference type="ChEBI" id="CHEBI:33019"/>
        <dbReference type="ChEBI" id="CHEBI:60344"/>
        <dbReference type="ChEBI" id="CHEBI:60530"/>
        <dbReference type="ChEBI" id="CHEBI:175763"/>
        <dbReference type="EC" id="2.5.1.141"/>
    </reaction>
</comment>
<evidence type="ECO:0000313" key="13">
    <source>
        <dbReference type="Proteomes" id="UP000183815"/>
    </source>
</evidence>
<evidence type="ECO:0000256" key="8">
    <source>
        <dbReference type="ARBA" id="ARBA00023133"/>
    </source>
</evidence>
<dbReference type="EMBL" id="MIYU01000004">
    <property type="protein sequence ID" value="OIR20006.1"/>
    <property type="molecule type" value="Genomic_DNA"/>
</dbReference>
<evidence type="ECO:0000256" key="11">
    <source>
        <dbReference type="HAMAP-Rule" id="MF_00154"/>
    </source>
</evidence>
<evidence type="ECO:0000256" key="10">
    <source>
        <dbReference type="ARBA" id="ARBA00047690"/>
    </source>
</evidence>
<sequence length="305" mass="33812">MNNEKPSLAKIYWILMKPRVVLLLQATAICGVLIYDLREGYDNGRNIMDSITTSLIVLIGGSLASGGSMAINMWYERDIDPLMKRTEKRPIPSGYISPNHALAFGIIICLTGIATVSFLSNEAGIITAFSAFFYVFVYTMFLKRRTPHNIVIGGLAGSTPPAIGWSAASGQIDSILPWLMVLIIFMWTPPHFWSLTLSKRKDYGEAGVPMLPVVRGEDVTRNHIAGYTVILILISLTMCIVGNAGIVFLLSGSLLSVYFSYLSFSLRKSKSEEDAWNLFKFSNIYLYSLFISLVIDSGYNIELFG</sequence>
<keyword evidence="5 11" id="KW-0808">Transferase</keyword>
<feature type="transmembrane region" description="Helical" evidence="11">
    <location>
        <begin position="12"/>
        <end position="35"/>
    </location>
</feature>
<comment type="function">
    <text evidence="1 11">Converts heme B (protoheme IX) to heme O by substitution of the vinyl group on carbon 2 of heme B porphyrin ring with a hydroxyethyl farnesyl side group.</text>
</comment>
<evidence type="ECO:0000256" key="2">
    <source>
        <dbReference type="ARBA" id="ARBA00004651"/>
    </source>
</evidence>
<dbReference type="InterPro" id="IPR030470">
    <property type="entry name" value="UbiA_prenylTrfase_CS"/>
</dbReference>
<dbReference type="InterPro" id="IPR000537">
    <property type="entry name" value="UbiA_prenyltransferase"/>
</dbReference>
<feature type="transmembrane region" description="Helical" evidence="11">
    <location>
        <begin position="125"/>
        <end position="142"/>
    </location>
</feature>
<feature type="transmembrane region" description="Helical" evidence="11">
    <location>
        <begin position="55"/>
        <end position="75"/>
    </location>
</feature>
<evidence type="ECO:0000256" key="7">
    <source>
        <dbReference type="ARBA" id="ARBA00022989"/>
    </source>
</evidence>
<evidence type="ECO:0000256" key="3">
    <source>
        <dbReference type="ARBA" id="ARBA00004919"/>
    </source>
</evidence>
<feature type="transmembrane region" description="Helical" evidence="11">
    <location>
        <begin position="96"/>
        <end position="119"/>
    </location>
</feature>
<evidence type="ECO:0000256" key="1">
    <source>
        <dbReference type="ARBA" id="ARBA00004019"/>
    </source>
</evidence>
<comment type="pathway">
    <text evidence="3 11">Porphyrin-containing compound metabolism; heme O biosynthesis; heme O from protoheme: step 1/1.</text>
</comment>
<dbReference type="NCBIfam" id="NF003349">
    <property type="entry name" value="PRK04375.1-2"/>
    <property type="match status" value="1"/>
</dbReference>
<feature type="transmembrane region" description="Helical" evidence="11">
    <location>
        <begin position="224"/>
        <end position="241"/>
    </location>
</feature>
<comment type="similarity">
    <text evidence="11">Belongs to the UbiA prenyltransferase family. Protoheme IX farnesyltransferase subfamily.</text>
</comment>
<name>A0A1J5U6T9_9ARCH</name>
<feature type="transmembrane region" description="Helical" evidence="11">
    <location>
        <begin position="175"/>
        <end position="193"/>
    </location>
</feature>
<dbReference type="NCBIfam" id="TIGR01473">
    <property type="entry name" value="cyoE_ctaB"/>
    <property type="match status" value="1"/>
</dbReference>
<dbReference type="Pfam" id="PF01040">
    <property type="entry name" value="UbiA"/>
    <property type="match status" value="1"/>
</dbReference>
<dbReference type="GO" id="GO:0048034">
    <property type="term" value="P:heme O biosynthetic process"/>
    <property type="evidence" value="ECO:0007669"/>
    <property type="project" value="UniProtKB-UniRule"/>
</dbReference>
<proteinExistence type="inferred from homology"/>
<dbReference type="EC" id="2.5.1.141" evidence="11"/>
<evidence type="ECO:0000256" key="9">
    <source>
        <dbReference type="ARBA" id="ARBA00023136"/>
    </source>
</evidence>
<evidence type="ECO:0000256" key="5">
    <source>
        <dbReference type="ARBA" id="ARBA00022679"/>
    </source>
</evidence>
<dbReference type="InterPro" id="IPR006369">
    <property type="entry name" value="Protohaem_IX_farnesylTrfase"/>
</dbReference>
<evidence type="ECO:0000313" key="12">
    <source>
        <dbReference type="EMBL" id="OIR20006.1"/>
    </source>
</evidence>
<keyword evidence="6 11" id="KW-0812">Transmembrane</keyword>
<dbReference type="PANTHER" id="PTHR43448">
    <property type="entry name" value="PROTOHEME IX FARNESYLTRANSFERASE, MITOCHONDRIAL"/>
    <property type="match status" value="1"/>
</dbReference>
<keyword evidence="8 11" id="KW-0350">Heme biosynthesis</keyword>
<organism evidence="12 13">
    <name type="scientific">Marine Group III euryarchaeote CG-Bathy1</name>
    <dbReference type="NCBI Taxonomy" id="1889001"/>
    <lineage>
        <taxon>Archaea</taxon>
        <taxon>Methanobacteriati</taxon>
        <taxon>Thermoplasmatota</taxon>
        <taxon>Thermoplasmata</taxon>
        <taxon>Candidatus Thermoprofundales</taxon>
    </lineage>
</organism>
<evidence type="ECO:0000256" key="6">
    <source>
        <dbReference type="ARBA" id="ARBA00022692"/>
    </source>
</evidence>
<evidence type="ECO:0000256" key="4">
    <source>
        <dbReference type="ARBA" id="ARBA00010223"/>
    </source>
</evidence>
<comment type="caution">
    <text evidence="12">The sequence shown here is derived from an EMBL/GenBank/DDBJ whole genome shotgun (WGS) entry which is preliminary data.</text>
</comment>
<dbReference type="AlphaFoldDB" id="A0A1J5U6T9"/>
<dbReference type="HAMAP" id="MF_00154">
    <property type="entry name" value="CyoE_CtaB"/>
    <property type="match status" value="1"/>
</dbReference>
<accession>A0A1J5U6T9</accession>
<dbReference type="UniPathway" id="UPA00834">
    <property type="reaction ID" value="UER00712"/>
</dbReference>
<dbReference type="Gene3D" id="1.10.357.140">
    <property type="entry name" value="UbiA prenyltransferase"/>
    <property type="match status" value="1"/>
</dbReference>
<dbReference type="CDD" id="cd13957">
    <property type="entry name" value="PT_UbiA_Cox10"/>
    <property type="match status" value="1"/>
</dbReference>
<dbReference type="InterPro" id="IPR044878">
    <property type="entry name" value="UbiA_sf"/>
</dbReference>
<comment type="miscellaneous">
    <text evidence="11">Carbon 2 of the heme B porphyrin ring is defined according to the Fischer nomenclature.</text>
</comment>
<keyword evidence="9 11" id="KW-0472">Membrane</keyword>
<dbReference type="Proteomes" id="UP000183815">
    <property type="component" value="Unassembled WGS sequence"/>
</dbReference>
<protein>
    <recommendedName>
        <fullName evidence="11">Protoheme IX farnesyltransferase</fullName>
        <ecNumber evidence="11">2.5.1.141</ecNumber>
    </recommendedName>
    <alternativeName>
        <fullName evidence="11">Heme B farnesyltransferase</fullName>
    </alternativeName>
    <alternativeName>
        <fullName evidence="11">Heme O synthase</fullName>
    </alternativeName>
</protein>